<protein>
    <recommendedName>
        <fullName evidence="3">Internal head protein</fullName>
    </recommendedName>
</protein>
<reference evidence="1 2" key="1">
    <citation type="submission" date="2020-03" db="EMBL/GenBank/DDBJ databases">
        <authorList>
            <person name="Wu Y."/>
            <person name="Qu Y."/>
        </authorList>
    </citation>
    <scope>NUCLEOTIDE SEQUENCE [LARGE SCALE GENOMIC DNA]</scope>
</reference>
<dbReference type="GeneID" id="65059855"/>
<evidence type="ECO:0008006" key="3">
    <source>
        <dbReference type="Google" id="ProtNLM"/>
    </source>
</evidence>
<name>A0A6H0XB50_9CAUD</name>
<proteinExistence type="predicted"/>
<organism evidence="1 2">
    <name type="scientific">Escherichia phage vB_EcoM_IME537</name>
    <dbReference type="NCBI Taxonomy" id="2724310"/>
    <lineage>
        <taxon>Viruses</taxon>
        <taxon>Duplodnaviria</taxon>
        <taxon>Heunggongvirae</taxon>
        <taxon>Uroviricota</taxon>
        <taxon>Caudoviricetes</taxon>
        <taxon>Pantevenvirales</taxon>
        <taxon>Straboviridae</taxon>
        <taxon>Tevenvirinae</taxon>
        <taxon>Tequatrovirus</taxon>
        <taxon>Tequatrovirus ime537</taxon>
    </lineage>
</organism>
<keyword evidence="2" id="KW-1185">Reference proteome</keyword>
<accession>A0A6H0XB50</accession>
<dbReference type="RefSeq" id="YP_010071184.1">
    <property type="nucleotide sequence ID" value="NC_054921.1"/>
</dbReference>
<sequence>MFTWSFSCDTITLSKQNQMEIKMKTFKEFINEAADVKVEFIYTGKKDKMGEMPHGVLRDALDNFGQLAAEDYGDKIVVTGPAAVIEKWAAENKSIFRKK</sequence>
<evidence type="ECO:0000313" key="1">
    <source>
        <dbReference type="EMBL" id="QIW91495.1"/>
    </source>
</evidence>
<dbReference type="EMBL" id="MT179807">
    <property type="protein sequence ID" value="QIW91495.1"/>
    <property type="molecule type" value="Genomic_DNA"/>
</dbReference>
<dbReference type="KEGG" id="vg:65059855"/>
<dbReference type="Proteomes" id="UP000502327">
    <property type="component" value="Segment"/>
</dbReference>
<evidence type="ECO:0000313" key="2">
    <source>
        <dbReference type="Proteomes" id="UP000502327"/>
    </source>
</evidence>